<dbReference type="EMBL" id="KV428132">
    <property type="protein sequence ID" value="KZT35648.1"/>
    <property type="molecule type" value="Genomic_DNA"/>
</dbReference>
<evidence type="ECO:0000313" key="3">
    <source>
        <dbReference type="Proteomes" id="UP000076798"/>
    </source>
</evidence>
<evidence type="ECO:0000313" key="2">
    <source>
        <dbReference type="EMBL" id="KZT35648.1"/>
    </source>
</evidence>
<feature type="compositionally biased region" description="Basic and acidic residues" evidence="1">
    <location>
        <begin position="175"/>
        <end position="188"/>
    </location>
</feature>
<protein>
    <submittedName>
        <fullName evidence="2">Uncharacterized protein</fullName>
    </submittedName>
</protein>
<evidence type="ECO:0000256" key="1">
    <source>
        <dbReference type="SAM" id="MobiDB-lite"/>
    </source>
</evidence>
<feature type="region of interest" description="Disordered" evidence="1">
    <location>
        <begin position="137"/>
        <end position="231"/>
    </location>
</feature>
<sequence>MPPTPPVDDYPGPYVRSEINPPPTWIDHGFSFNQFSDSGHYVESHAEPTFSSSFPKSFSSTSPFVKEAEEPWERDSESLREPESPAMYNPYRESRIQDLNFGPRKPSGLFSKGFQYTRDEQSHGRFVHGAFTSPLHRAFGSRDAGFGVDEEAEHPDSDDSRTGSTDSDVPVRPQKFAEDSPGDRRASCFDDDDEDCSSRCSSSTGGTPHVDVSTPKLQPETIEEVVGSKSE</sequence>
<keyword evidence="3" id="KW-1185">Reference proteome</keyword>
<feature type="region of interest" description="Disordered" evidence="1">
    <location>
        <begin position="65"/>
        <end position="90"/>
    </location>
</feature>
<proteinExistence type="predicted"/>
<organism evidence="2 3">
    <name type="scientific">Sistotremastrum suecicum HHB10207 ss-3</name>
    <dbReference type="NCBI Taxonomy" id="1314776"/>
    <lineage>
        <taxon>Eukaryota</taxon>
        <taxon>Fungi</taxon>
        <taxon>Dikarya</taxon>
        <taxon>Basidiomycota</taxon>
        <taxon>Agaricomycotina</taxon>
        <taxon>Agaricomycetes</taxon>
        <taxon>Sistotremastrales</taxon>
        <taxon>Sistotremastraceae</taxon>
        <taxon>Sistotremastrum</taxon>
    </lineage>
</organism>
<feature type="compositionally biased region" description="Basic and acidic residues" evidence="1">
    <location>
        <begin position="66"/>
        <end position="83"/>
    </location>
</feature>
<reference evidence="2 3" key="1">
    <citation type="journal article" date="2016" name="Mol. Biol. Evol.">
        <title>Comparative Genomics of Early-Diverging Mushroom-Forming Fungi Provides Insights into the Origins of Lignocellulose Decay Capabilities.</title>
        <authorList>
            <person name="Nagy L.G."/>
            <person name="Riley R."/>
            <person name="Tritt A."/>
            <person name="Adam C."/>
            <person name="Daum C."/>
            <person name="Floudas D."/>
            <person name="Sun H."/>
            <person name="Yadav J.S."/>
            <person name="Pangilinan J."/>
            <person name="Larsson K.H."/>
            <person name="Matsuura K."/>
            <person name="Barry K."/>
            <person name="Labutti K."/>
            <person name="Kuo R."/>
            <person name="Ohm R.A."/>
            <person name="Bhattacharya S.S."/>
            <person name="Shirouzu T."/>
            <person name="Yoshinaga Y."/>
            <person name="Martin F.M."/>
            <person name="Grigoriev I.V."/>
            <person name="Hibbett D.S."/>
        </authorList>
    </citation>
    <scope>NUCLEOTIDE SEQUENCE [LARGE SCALE GENOMIC DNA]</scope>
    <source>
        <strain evidence="2 3">HHB10207 ss-3</strain>
    </source>
</reference>
<accession>A0A166AT53</accession>
<dbReference type="AlphaFoldDB" id="A0A166AT53"/>
<name>A0A166AT53_9AGAM</name>
<gene>
    <name evidence="2" type="ORF">SISSUDRAFT_138926</name>
</gene>
<dbReference type="Proteomes" id="UP000076798">
    <property type="component" value="Unassembled WGS sequence"/>
</dbReference>